<evidence type="ECO:0000256" key="1">
    <source>
        <dbReference type="SAM" id="MobiDB-lite"/>
    </source>
</evidence>
<proteinExistence type="predicted"/>
<dbReference type="Gramene" id="AET3Gv20601000.2">
    <property type="protein sequence ID" value="AET3Gv20601000.2"/>
    <property type="gene ID" value="AET3Gv20601000"/>
</dbReference>
<reference evidence="2" key="3">
    <citation type="journal article" date="2017" name="Nature">
        <title>Genome sequence of the progenitor of the wheat D genome Aegilops tauschii.</title>
        <authorList>
            <person name="Luo M.C."/>
            <person name="Gu Y.Q."/>
            <person name="Puiu D."/>
            <person name="Wang H."/>
            <person name="Twardziok S.O."/>
            <person name="Deal K.R."/>
            <person name="Huo N."/>
            <person name="Zhu T."/>
            <person name="Wang L."/>
            <person name="Wang Y."/>
            <person name="McGuire P.E."/>
            <person name="Liu S."/>
            <person name="Long H."/>
            <person name="Ramasamy R.K."/>
            <person name="Rodriguez J.C."/>
            <person name="Van S.L."/>
            <person name="Yuan L."/>
            <person name="Wang Z."/>
            <person name="Xia Z."/>
            <person name="Xiao L."/>
            <person name="Anderson O.D."/>
            <person name="Ouyang S."/>
            <person name="Liang Y."/>
            <person name="Zimin A.V."/>
            <person name="Pertea G."/>
            <person name="Qi P."/>
            <person name="Bennetzen J.L."/>
            <person name="Dai X."/>
            <person name="Dawson M.W."/>
            <person name="Muller H.G."/>
            <person name="Kugler K."/>
            <person name="Rivarola-Duarte L."/>
            <person name="Spannagl M."/>
            <person name="Mayer K.F.X."/>
            <person name="Lu F.H."/>
            <person name="Bevan M.W."/>
            <person name="Leroy P."/>
            <person name="Li P."/>
            <person name="You F.M."/>
            <person name="Sun Q."/>
            <person name="Liu Z."/>
            <person name="Lyons E."/>
            <person name="Wicker T."/>
            <person name="Salzberg S.L."/>
            <person name="Devos K.M."/>
            <person name="Dvorak J."/>
        </authorList>
    </citation>
    <scope>NUCLEOTIDE SEQUENCE [LARGE SCALE GENOMIC DNA]</scope>
    <source>
        <strain evidence="2">cv. AL8/78</strain>
    </source>
</reference>
<dbReference type="EnsemblPlants" id="AET3Gv20601000.2">
    <property type="protein sequence ID" value="AET3Gv20601000.2"/>
    <property type="gene ID" value="AET3Gv20601000"/>
</dbReference>
<feature type="region of interest" description="Disordered" evidence="1">
    <location>
        <begin position="73"/>
        <end position="92"/>
    </location>
</feature>
<evidence type="ECO:0000313" key="2">
    <source>
        <dbReference type="EnsemblPlants" id="AET3Gv20601000.2"/>
    </source>
</evidence>
<evidence type="ECO:0000313" key="3">
    <source>
        <dbReference type="Proteomes" id="UP000015105"/>
    </source>
</evidence>
<reference evidence="2" key="5">
    <citation type="journal article" date="2021" name="G3 (Bethesda)">
        <title>Aegilops tauschii genome assembly Aet v5.0 features greater sequence contiguity and improved annotation.</title>
        <authorList>
            <person name="Wang L."/>
            <person name="Zhu T."/>
            <person name="Rodriguez J.C."/>
            <person name="Deal K.R."/>
            <person name="Dubcovsky J."/>
            <person name="McGuire P.E."/>
            <person name="Lux T."/>
            <person name="Spannagl M."/>
            <person name="Mayer K.F.X."/>
            <person name="Baldrich P."/>
            <person name="Meyers B.C."/>
            <person name="Huo N."/>
            <person name="Gu Y.Q."/>
            <person name="Zhou H."/>
            <person name="Devos K.M."/>
            <person name="Bennetzen J.L."/>
            <person name="Unver T."/>
            <person name="Budak H."/>
            <person name="Gulick P.J."/>
            <person name="Galiba G."/>
            <person name="Kalapos B."/>
            <person name="Nelson D.R."/>
            <person name="Li P."/>
            <person name="You F.M."/>
            <person name="Luo M.C."/>
            <person name="Dvorak J."/>
        </authorList>
    </citation>
    <scope>NUCLEOTIDE SEQUENCE [LARGE SCALE GENOMIC DNA]</scope>
    <source>
        <strain evidence="2">cv. AL8/78</strain>
    </source>
</reference>
<organism evidence="2 3">
    <name type="scientific">Aegilops tauschii subsp. strangulata</name>
    <name type="common">Goatgrass</name>
    <dbReference type="NCBI Taxonomy" id="200361"/>
    <lineage>
        <taxon>Eukaryota</taxon>
        <taxon>Viridiplantae</taxon>
        <taxon>Streptophyta</taxon>
        <taxon>Embryophyta</taxon>
        <taxon>Tracheophyta</taxon>
        <taxon>Spermatophyta</taxon>
        <taxon>Magnoliopsida</taxon>
        <taxon>Liliopsida</taxon>
        <taxon>Poales</taxon>
        <taxon>Poaceae</taxon>
        <taxon>BOP clade</taxon>
        <taxon>Pooideae</taxon>
        <taxon>Triticodae</taxon>
        <taxon>Triticeae</taxon>
        <taxon>Triticinae</taxon>
        <taxon>Aegilops</taxon>
    </lineage>
</organism>
<dbReference type="AlphaFoldDB" id="A0A453F7L4"/>
<keyword evidence="3" id="KW-1185">Reference proteome</keyword>
<sequence length="204" mass="22430">CLPLPYLLHPRLEESDRRWQAPPLSAPVSTPLLIPILKLSSSESSPSLSPVVLLAGVDLLRPIAGDSACRSWSGPPFSKKMSDEGSCAADTGDEKLLTDSEDSAQSGVRPLPQAPTSCMSIKHVVEVIQTFNEYKRFLVKSIGFGGMLDLQMLQKLNFKFSARTMSKVSTTCGPSSWLRTKCCHQSTIHRPPTRCCHNCFRPEE</sequence>
<reference evidence="3" key="1">
    <citation type="journal article" date="2014" name="Science">
        <title>Ancient hybridizations among the ancestral genomes of bread wheat.</title>
        <authorList>
            <consortium name="International Wheat Genome Sequencing Consortium,"/>
            <person name="Marcussen T."/>
            <person name="Sandve S.R."/>
            <person name="Heier L."/>
            <person name="Spannagl M."/>
            <person name="Pfeifer M."/>
            <person name="Jakobsen K.S."/>
            <person name="Wulff B.B."/>
            <person name="Steuernagel B."/>
            <person name="Mayer K.F."/>
            <person name="Olsen O.A."/>
        </authorList>
    </citation>
    <scope>NUCLEOTIDE SEQUENCE [LARGE SCALE GENOMIC DNA]</scope>
    <source>
        <strain evidence="3">cv. AL8/78</strain>
    </source>
</reference>
<protein>
    <submittedName>
        <fullName evidence="2">Uncharacterized protein</fullName>
    </submittedName>
</protein>
<dbReference type="Proteomes" id="UP000015105">
    <property type="component" value="Chromosome 3D"/>
</dbReference>
<reference evidence="2" key="4">
    <citation type="submission" date="2019-03" db="UniProtKB">
        <authorList>
            <consortium name="EnsemblPlants"/>
        </authorList>
    </citation>
    <scope>IDENTIFICATION</scope>
</reference>
<name>A0A453F7L4_AEGTS</name>
<accession>A0A453F7L4</accession>
<reference evidence="3" key="2">
    <citation type="journal article" date="2017" name="Nat. Plants">
        <title>The Aegilops tauschii genome reveals multiple impacts of transposons.</title>
        <authorList>
            <person name="Zhao G."/>
            <person name="Zou C."/>
            <person name="Li K."/>
            <person name="Wang K."/>
            <person name="Li T."/>
            <person name="Gao L."/>
            <person name="Zhang X."/>
            <person name="Wang H."/>
            <person name="Yang Z."/>
            <person name="Liu X."/>
            <person name="Jiang W."/>
            <person name="Mao L."/>
            <person name="Kong X."/>
            <person name="Jiao Y."/>
            <person name="Jia J."/>
        </authorList>
    </citation>
    <scope>NUCLEOTIDE SEQUENCE [LARGE SCALE GENOMIC DNA]</scope>
    <source>
        <strain evidence="3">cv. AL8/78</strain>
    </source>
</reference>